<feature type="domain" description="N-acetyltransferase" evidence="1">
    <location>
        <begin position="3"/>
        <end position="139"/>
    </location>
</feature>
<dbReference type="InterPro" id="IPR000182">
    <property type="entry name" value="GNAT_dom"/>
</dbReference>
<accession>A0A2K3UW76</accession>
<dbReference type="EMBL" id="PPPD01000001">
    <property type="protein sequence ID" value="PNY80794.1"/>
    <property type="molecule type" value="Genomic_DNA"/>
</dbReference>
<keyword evidence="2" id="KW-0808">Transferase</keyword>
<name>A0A2K3UW76_9DEIO</name>
<evidence type="ECO:0000313" key="2">
    <source>
        <dbReference type="EMBL" id="PNY80794.1"/>
    </source>
</evidence>
<dbReference type="Proteomes" id="UP000236379">
    <property type="component" value="Unassembled WGS sequence"/>
</dbReference>
<gene>
    <name evidence="2" type="ORF">CVO96_04890</name>
</gene>
<organism evidence="2 3">
    <name type="scientific">Deinococcus koreensis</name>
    <dbReference type="NCBI Taxonomy" id="2054903"/>
    <lineage>
        <taxon>Bacteria</taxon>
        <taxon>Thermotogati</taxon>
        <taxon>Deinococcota</taxon>
        <taxon>Deinococci</taxon>
        <taxon>Deinococcales</taxon>
        <taxon>Deinococcaceae</taxon>
        <taxon>Deinococcus</taxon>
    </lineage>
</organism>
<dbReference type="PROSITE" id="PS51186">
    <property type="entry name" value="GNAT"/>
    <property type="match status" value="1"/>
</dbReference>
<reference evidence="2 3" key="1">
    <citation type="submission" date="2018-01" db="EMBL/GenBank/DDBJ databases">
        <title>Deinococcus koreensis sp. nov., a radiation-resistant bacterium isolated from river water.</title>
        <authorList>
            <person name="Choi A."/>
        </authorList>
    </citation>
    <scope>NUCLEOTIDE SEQUENCE [LARGE SCALE GENOMIC DNA]</scope>
    <source>
        <strain evidence="2 3">SJW1-2</strain>
    </source>
</reference>
<dbReference type="OrthoDB" id="5638018at2"/>
<evidence type="ECO:0000313" key="3">
    <source>
        <dbReference type="Proteomes" id="UP000236379"/>
    </source>
</evidence>
<keyword evidence="3" id="KW-1185">Reference proteome</keyword>
<comment type="caution">
    <text evidence="2">The sequence shown here is derived from an EMBL/GenBank/DDBJ whole genome shotgun (WGS) entry which is preliminary data.</text>
</comment>
<dbReference type="Gene3D" id="3.40.630.30">
    <property type="match status" value="1"/>
</dbReference>
<sequence length="139" mass="15054">MDMEFSRAGPSDLATIAAFDEQAGDPGRRTWLEDSLRRREVHLLSVDGAACAYGVLEDFFGHAFVSLLYVAPARRRQGLGAGLLAHLCGVAATPKVFSSTNLSNAPMHALFARQGWTVSGLLTHLDDGDPEVVYVRVPR</sequence>
<evidence type="ECO:0000259" key="1">
    <source>
        <dbReference type="PROSITE" id="PS51186"/>
    </source>
</evidence>
<dbReference type="RefSeq" id="WP_103310974.1">
    <property type="nucleotide sequence ID" value="NZ_PPPD01000001.1"/>
</dbReference>
<proteinExistence type="predicted"/>
<dbReference type="GO" id="GO:0016747">
    <property type="term" value="F:acyltransferase activity, transferring groups other than amino-acyl groups"/>
    <property type="evidence" value="ECO:0007669"/>
    <property type="project" value="InterPro"/>
</dbReference>
<dbReference type="CDD" id="cd04301">
    <property type="entry name" value="NAT_SF"/>
    <property type="match status" value="1"/>
</dbReference>
<dbReference type="InterPro" id="IPR016181">
    <property type="entry name" value="Acyl_CoA_acyltransferase"/>
</dbReference>
<dbReference type="SUPFAM" id="SSF55729">
    <property type="entry name" value="Acyl-CoA N-acyltransferases (Nat)"/>
    <property type="match status" value="1"/>
</dbReference>
<dbReference type="AlphaFoldDB" id="A0A2K3UW76"/>
<dbReference type="Pfam" id="PF00583">
    <property type="entry name" value="Acetyltransf_1"/>
    <property type="match status" value="1"/>
</dbReference>
<protein>
    <submittedName>
        <fullName evidence="2">GNAT family N-acetyltransferase</fullName>
    </submittedName>
</protein>